<gene>
    <name evidence="3" type="ORF">LY90DRAFT_697375</name>
</gene>
<evidence type="ECO:0000313" key="4">
    <source>
        <dbReference type="Proteomes" id="UP000193920"/>
    </source>
</evidence>
<reference evidence="3 4" key="1">
    <citation type="submission" date="2016-08" db="EMBL/GenBank/DDBJ databases">
        <title>A Parts List for Fungal Cellulosomes Revealed by Comparative Genomics.</title>
        <authorList>
            <consortium name="DOE Joint Genome Institute"/>
            <person name="Haitjema C.H."/>
            <person name="Gilmore S.P."/>
            <person name="Henske J.K."/>
            <person name="Solomon K.V."/>
            <person name="De Groot R."/>
            <person name="Kuo A."/>
            <person name="Mondo S.J."/>
            <person name="Salamov A.A."/>
            <person name="Labutti K."/>
            <person name="Zhao Z."/>
            <person name="Chiniquy J."/>
            <person name="Barry K."/>
            <person name="Brewer H.M."/>
            <person name="Purvine S.O."/>
            <person name="Wright A.T."/>
            <person name="Boxma B."/>
            <person name="Van Alen T."/>
            <person name="Hackstein J.H."/>
            <person name="Baker S.E."/>
            <person name="Grigoriev I.V."/>
            <person name="O'Malley M.A."/>
        </authorList>
    </citation>
    <scope>NUCLEOTIDE SEQUENCE [LARGE SCALE GENOMIC DNA]</scope>
    <source>
        <strain evidence="3 4">G1</strain>
    </source>
</reference>
<protein>
    <submittedName>
        <fullName evidence="3">Uncharacterized protein</fullName>
    </submittedName>
</protein>
<dbReference type="GO" id="GO:0003700">
    <property type="term" value="F:DNA-binding transcription factor activity"/>
    <property type="evidence" value="ECO:0007669"/>
    <property type="project" value="TreeGrafter"/>
</dbReference>
<feature type="region of interest" description="Disordered" evidence="2">
    <location>
        <begin position="33"/>
        <end position="53"/>
    </location>
</feature>
<dbReference type="PANTHER" id="PTHR47787">
    <property type="entry name" value="CENTROMERE-BINDING PROTEIN 1"/>
    <property type="match status" value="1"/>
</dbReference>
<proteinExistence type="predicted"/>
<feature type="coiled-coil region" evidence="1">
    <location>
        <begin position="112"/>
        <end position="139"/>
    </location>
</feature>
<keyword evidence="1" id="KW-0175">Coiled coil</keyword>
<dbReference type="OrthoDB" id="71302at2759"/>
<organism evidence="3 4">
    <name type="scientific">Neocallimastix californiae</name>
    <dbReference type="NCBI Taxonomy" id="1754190"/>
    <lineage>
        <taxon>Eukaryota</taxon>
        <taxon>Fungi</taxon>
        <taxon>Fungi incertae sedis</taxon>
        <taxon>Chytridiomycota</taxon>
        <taxon>Chytridiomycota incertae sedis</taxon>
        <taxon>Neocallimastigomycetes</taxon>
        <taxon>Neocallimastigales</taxon>
        <taxon>Neocallimastigaceae</taxon>
        <taxon>Neocallimastix</taxon>
    </lineage>
</organism>
<sequence length="212" mass="23967">MSSTHQTVGQQVTNQSSSQQAVQFQTLQTYNTSILHPQPTRNIHTPKPPVGSDEWLKQRRANHKEVERRRREIINEGRIIARAVQYIQRLKEQESTNLEKWTLEKLLCEQAISELSLQVETLKHQNSQLKAQLAALTQQLQPQYQTATATATAANSTAQNTTTQTNQNIQVQNKIQVTNQTQIQSNTSANTQAVQESQSKVGTVAKIEKEKE</sequence>
<dbReference type="InterPro" id="IPR036638">
    <property type="entry name" value="HLH_DNA-bd_sf"/>
</dbReference>
<feature type="compositionally biased region" description="Polar residues" evidence="2">
    <location>
        <begin position="33"/>
        <end position="43"/>
    </location>
</feature>
<evidence type="ECO:0000256" key="2">
    <source>
        <dbReference type="SAM" id="MobiDB-lite"/>
    </source>
</evidence>
<dbReference type="GO" id="GO:0046983">
    <property type="term" value="F:protein dimerization activity"/>
    <property type="evidence" value="ECO:0007669"/>
    <property type="project" value="InterPro"/>
</dbReference>
<feature type="compositionally biased region" description="Polar residues" evidence="2">
    <location>
        <begin position="188"/>
        <end position="201"/>
    </location>
</feature>
<evidence type="ECO:0000256" key="1">
    <source>
        <dbReference type="SAM" id="Coils"/>
    </source>
</evidence>
<comment type="caution">
    <text evidence="3">The sequence shown here is derived from an EMBL/GenBank/DDBJ whole genome shotgun (WGS) entry which is preliminary data.</text>
</comment>
<dbReference type="STRING" id="1754190.A0A1Y2FHP6"/>
<dbReference type="Proteomes" id="UP000193920">
    <property type="component" value="Unassembled WGS sequence"/>
</dbReference>
<dbReference type="PANTHER" id="PTHR47787:SF1">
    <property type="entry name" value="CENTROMERE-BINDING PROTEIN 1"/>
    <property type="match status" value="1"/>
</dbReference>
<dbReference type="SUPFAM" id="SSF47459">
    <property type="entry name" value="HLH, helix-loop-helix DNA-binding domain"/>
    <property type="match status" value="1"/>
</dbReference>
<dbReference type="EMBL" id="MCOG01000007">
    <property type="protein sequence ID" value="ORY83460.1"/>
    <property type="molecule type" value="Genomic_DNA"/>
</dbReference>
<dbReference type="GO" id="GO:0005634">
    <property type="term" value="C:nucleus"/>
    <property type="evidence" value="ECO:0007669"/>
    <property type="project" value="TreeGrafter"/>
</dbReference>
<accession>A0A1Y2FHP6</accession>
<dbReference type="AlphaFoldDB" id="A0A1Y2FHP6"/>
<evidence type="ECO:0000313" key="3">
    <source>
        <dbReference type="EMBL" id="ORY83460.1"/>
    </source>
</evidence>
<feature type="region of interest" description="Disordered" evidence="2">
    <location>
        <begin position="1"/>
        <end position="20"/>
    </location>
</feature>
<keyword evidence="4" id="KW-1185">Reference proteome</keyword>
<name>A0A1Y2FHP6_9FUNG</name>
<feature type="region of interest" description="Disordered" evidence="2">
    <location>
        <begin position="188"/>
        <end position="212"/>
    </location>
</feature>